<dbReference type="EMBL" id="AQGU01000029">
    <property type="protein sequence ID" value="MBE0361523.1"/>
    <property type="molecule type" value="Genomic_DNA"/>
</dbReference>
<reference evidence="1 2" key="1">
    <citation type="submission" date="2015-06" db="EMBL/GenBank/DDBJ databases">
        <title>Genome sequence of Pseudoalteromonas aliena.</title>
        <authorList>
            <person name="Xie B.-B."/>
            <person name="Rong J.-C."/>
            <person name="Qin Q.-L."/>
            <person name="Zhang Y.-Z."/>
        </authorList>
    </citation>
    <scope>NUCLEOTIDE SEQUENCE [LARGE SCALE GENOMIC DNA]</scope>
    <source>
        <strain evidence="1 2">SW19</strain>
    </source>
</reference>
<organism evidence="1 2">
    <name type="scientific">Pseudoalteromonas aliena SW19</name>
    <dbReference type="NCBI Taxonomy" id="1314866"/>
    <lineage>
        <taxon>Bacteria</taxon>
        <taxon>Pseudomonadati</taxon>
        <taxon>Pseudomonadota</taxon>
        <taxon>Gammaproteobacteria</taxon>
        <taxon>Alteromonadales</taxon>
        <taxon>Pseudoalteromonadaceae</taxon>
        <taxon>Pseudoalteromonas</taxon>
    </lineage>
</organism>
<protein>
    <submittedName>
        <fullName evidence="1">Uncharacterized protein</fullName>
    </submittedName>
</protein>
<accession>A0ABR9E5A2</accession>
<name>A0ABR9E5A2_9GAMM</name>
<gene>
    <name evidence="1" type="ORF">PALI_b0510</name>
</gene>
<evidence type="ECO:0000313" key="1">
    <source>
        <dbReference type="EMBL" id="MBE0361523.1"/>
    </source>
</evidence>
<keyword evidence="2" id="KW-1185">Reference proteome</keyword>
<dbReference type="Proteomes" id="UP000648482">
    <property type="component" value="Unassembled WGS sequence"/>
</dbReference>
<comment type="caution">
    <text evidence="1">The sequence shown here is derived from an EMBL/GenBank/DDBJ whole genome shotgun (WGS) entry which is preliminary data.</text>
</comment>
<evidence type="ECO:0000313" key="2">
    <source>
        <dbReference type="Proteomes" id="UP000648482"/>
    </source>
</evidence>
<proteinExistence type="predicted"/>
<sequence length="65" mass="7198">MFGLYAALSPIYGEKPHYIGTALPKNQTHCCKFNHQSSIRPSNHNLALDANTNKKLSINQAVTQT</sequence>